<proteinExistence type="predicted"/>
<name>A0A4U0SK69_9ACTN</name>
<dbReference type="OrthoDB" id="3261135at2"/>
<reference evidence="3 4" key="1">
    <citation type="submission" date="2019-04" db="EMBL/GenBank/DDBJ databases">
        <title>Streptomyces oryziradicis sp. nov., a novel actinomycete isolated from rhizosphere soil of rice (Oryza sativa L.).</title>
        <authorList>
            <person name="Li C."/>
        </authorList>
    </citation>
    <scope>NUCLEOTIDE SEQUENCE [LARGE SCALE GENOMIC DNA]</scope>
    <source>
        <strain evidence="3 4">NEAU-C40</strain>
    </source>
</reference>
<organism evidence="3 4">
    <name type="scientific">Actinacidiphila oryziradicis</name>
    <dbReference type="NCBI Taxonomy" id="2571141"/>
    <lineage>
        <taxon>Bacteria</taxon>
        <taxon>Bacillati</taxon>
        <taxon>Actinomycetota</taxon>
        <taxon>Actinomycetes</taxon>
        <taxon>Kitasatosporales</taxon>
        <taxon>Streptomycetaceae</taxon>
        <taxon>Actinacidiphila</taxon>
    </lineage>
</organism>
<evidence type="ECO:0000259" key="2">
    <source>
        <dbReference type="Pfam" id="PF12307"/>
    </source>
</evidence>
<dbReference type="Pfam" id="PF12307">
    <property type="entry name" value="DUF3631"/>
    <property type="match status" value="1"/>
</dbReference>
<dbReference type="Proteomes" id="UP000305778">
    <property type="component" value="Unassembled WGS sequence"/>
</dbReference>
<sequence length="441" mass="47647">MQPTTAGMSPASTKATWPLVAVPGQPGAHLSAVPVTEDGTPEVAPVSDRVTGSTDQAPVTDSGQPTGPTGPEESAPATKGADLLTELRSAIARYVIMPSREALDAATLWVAATHLQPAWQHAPRLAVVGPAKRCGKSRLLDVLHDTVHDPFITVNSTPAAIFRSITEQPPTLLVDEADTLFGSPKVAEKNEEMRGLLNAGHQRNRPTTRVSGPEHKPTKFLTFAMAALAGIGDLPDTIMDRAVVIRMRRRAPGERVQSFRSRWDTPPLHALRDRIATWLTPLLDTAARMEPPMPVDDRAADTWEPLVIVADLAGGDWPRLARTACTAMTAHEAGQDEEGGLKTRILTDIRAVFAAYGDPDALPTEHLLSALRADTEAPWAEHGPNGLSPRGLQILLKDYGISSANLRFPDGTQRKGFVRNRFADAWTRYCPEANEPDHIGR</sequence>
<evidence type="ECO:0000313" key="4">
    <source>
        <dbReference type="Proteomes" id="UP000305778"/>
    </source>
</evidence>
<keyword evidence="4" id="KW-1185">Reference proteome</keyword>
<feature type="compositionally biased region" description="Polar residues" evidence="1">
    <location>
        <begin position="50"/>
        <end position="67"/>
    </location>
</feature>
<protein>
    <submittedName>
        <fullName evidence="3">DUF3631 domain-containing protein</fullName>
    </submittedName>
</protein>
<dbReference type="RefSeq" id="WP_136726531.1">
    <property type="nucleotide sequence ID" value="NZ_SUMC01000029.1"/>
</dbReference>
<dbReference type="AlphaFoldDB" id="A0A4U0SK69"/>
<gene>
    <name evidence="3" type="ORF">FCI23_26960</name>
</gene>
<dbReference type="EMBL" id="SUMC01000029">
    <property type="protein sequence ID" value="TKA08577.1"/>
    <property type="molecule type" value="Genomic_DNA"/>
</dbReference>
<comment type="caution">
    <text evidence="3">The sequence shown here is derived from an EMBL/GenBank/DDBJ whole genome shotgun (WGS) entry which is preliminary data.</text>
</comment>
<feature type="region of interest" description="Disordered" evidence="1">
    <location>
        <begin position="1"/>
        <end position="79"/>
    </location>
</feature>
<evidence type="ECO:0000313" key="3">
    <source>
        <dbReference type="EMBL" id="TKA08577.1"/>
    </source>
</evidence>
<feature type="domain" description="DUF3631" evidence="2">
    <location>
        <begin position="246"/>
        <end position="429"/>
    </location>
</feature>
<accession>A0A4U0SK69</accession>
<dbReference type="InterPro" id="IPR022081">
    <property type="entry name" value="DUF3631"/>
</dbReference>
<feature type="compositionally biased region" description="Polar residues" evidence="1">
    <location>
        <begin position="1"/>
        <end position="15"/>
    </location>
</feature>
<evidence type="ECO:0000256" key="1">
    <source>
        <dbReference type="SAM" id="MobiDB-lite"/>
    </source>
</evidence>